<dbReference type="RefSeq" id="XP_060413117.1">
    <property type="nucleotide sequence ID" value="XM_060551749.1"/>
</dbReference>
<gene>
    <name evidence="1" type="ORF">LY79DRAFT_241603</name>
</gene>
<keyword evidence="2" id="KW-1185">Reference proteome</keyword>
<accession>A0AAD8PWV5</accession>
<proteinExistence type="predicted"/>
<evidence type="ECO:0000313" key="1">
    <source>
        <dbReference type="EMBL" id="KAK1586159.1"/>
    </source>
</evidence>
<evidence type="ECO:0000313" key="2">
    <source>
        <dbReference type="Proteomes" id="UP001230504"/>
    </source>
</evidence>
<protein>
    <submittedName>
        <fullName evidence="1">Uncharacterized protein</fullName>
    </submittedName>
</protein>
<name>A0AAD8PWV5_9PEZI</name>
<dbReference type="AlphaFoldDB" id="A0AAD8PWV5"/>
<dbReference type="Proteomes" id="UP001230504">
    <property type="component" value="Unassembled WGS sequence"/>
</dbReference>
<sequence>MIDHDYRESFDLSTAQLSTATDTLPWTLLSRLHACIRARACVDVSSAAVCRFVDMTFACDRYLPPNRFPPVSSSLVAANANAQNSSTSDDFSKTSLLQQAGPITFITHPAHIYSTMVLVLYCRRFQHLSLHSTSYQQHHIPLLFRHSSFPFVMNRQTNGQPFDQC</sequence>
<dbReference type="EMBL" id="JAHLJV010000038">
    <property type="protein sequence ID" value="KAK1586159.1"/>
    <property type="molecule type" value="Genomic_DNA"/>
</dbReference>
<organism evidence="1 2">
    <name type="scientific">Colletotrichum navitas</name>
    <dbReference type="NCBI Taxonomy" id="681940"/>
    <lineage>
        <taxon>Eukaryota</taxon>
        <taxon>Fungi</taxon>
        <taxon>Dikarya</taxon>
        <taxon>Ascomycota</taxon>
        <taxon>Pezizomycotina</taxon>
        <taxon>Sordariomycetes</taxon>
        <taxon>Hypocreomycetidae</taxon>
        <taxon>Glomerellales</taxon>
        <taxon>Glomerellaceae</taxon>
        <taxon>Colletotrichum</taxon>
        <taxon>Colletotrichum graminicola species complex</taxon>
    </lineage>
</organism>
<reference evidence="1" key="1">
    <citation type="submission" date="2021-06" db="EMBL/GenBank/DDBJ databases">
        <title>Comparative genomics, transcriptomics and evolutionary studies reveal genomic signatures of adaptation to plant cell wall in hemibiotrophic fungi.</title>
        <authorList>
            <consortium name="DOE Joint Genome Institute"/>
            <person name="Baroncelli R."/>
            <person name="Diaz J.F."/>
            <person name="Benocci T."/>
            <person name="Peng M."/>
            <person name="Battaglia E."/>
            <person name="Haridas S."/>
            <person name="Andreopoulos W."/>
            <person name="Labutti K."/>
            <person name="Pangilinan J."/>
            <person name="Floch G.L."/>
            <person name="Makela M.R."/>
            <person name="Henrissat B."/>
            <person name="Grigoriev I.V."/>
            <person name="Crouch J.A."/>
            <person name="De Vries R.P."/>
            <person name="Sukno S.A."/>
            <person name="Thon M.R."/>
        </authorList>
    </citation>
    <scope>NUCLEOTIDE SEQUENCE</scope>
    <source>
        <strain evidence="1">CBS 125086</strain>
    </source>
</reference>
<dbReference type="GeneID" id="85435989"/>
<comment type="caution">
    <text evidence="1">The sequence shown here is derived from an EMBL/GenBank/DDBJ whole genome shotgun (WGS) entry which is preliminary data.</text>
</comment>